<feature type="domain" description="MADS-box" evidence="6">
    <location>
        <begin position="7"/>
        <end position="67"/>
    </location>
</feature>
<dbReference type="SMART" id="SM00432">
    <property type="entry name" value="MADS"/>
    <property type="match status" value="1"/>
</dbReference>
<dbReference type="InterPro" id="IPR002100">
    <property type="entry name" value="TF_MADSbox"/>
</dbReference>
<reference evidence="7 8" key="1">
    <citation type="submission" date="2024-11" db="EMBL/GenBank/DDBJ databases">
        <title>Chromosome-level genome assembly of Eucalyptus globulus Labill. provides insights into its genome evolution.</title>
        <authorList>
            <person name="Li X."/>
        </authorList>
    </citation>
    <scope>NUCLEOTIDE SEQUENCE [LARGE SCALE GENOMIC DNA]</scope>
    <source>
        <strain evidence="7">CL2024</strain>
        <tissue evidence="7">Fresh tender leaves</tissue>
    </source>
</reference>
<proteinExistence type="predicted"/>
<dbReference type="PROSITE" id="PS50066">
    <property type="entry name" value="MADS_BOX_2"/>
    <property type="match status" value="1"/>
</dbReference>
<dbReference type="PANTHER" id="PTHR11945">
    <property type="entry name" value="MADS BOX PROTEIN"/>
    <property type="match status" value="1"/>
</dbReference>
<evidence type="ECO:0000256" key="3">
    <source>
        <dbReference type="ARBA" id="ARBA00023125"/>
    </source>
</evidence>
<keyword evidence="3" id="KW-0238">DNA-binding</keyword>
<name>A0ABD3JRA4_EUCGL</name>
<sequence length="208" mass="23524">MAKKPSLGRQKIAISKIPKKNHLQVTFSKRRSGLFKKASELCTLCGVDIGIIVFSPASKVFSFGHPEVEFIIDRFLAQDPAPPDSGECRLIEAHRNANLRDLNGILTQVLEELEVERKRGEALDEMRRESQRQCWWEAPIDELGLCELEQLGGSMEELKKNVMRWINELMVDSCSPNGEIAYESKPLEANGAYNLGHVYNLHDQNGLF</sequence>
<protein>
    <recommendedName>
        <fullName evidence="6">MADS-box domain-containing protein</fullName>
    </recommendedName>
</protein>
<dbReference type="FunFam" id="3.40.1810.10:FF:000006">
    <property type="entry name" value="Agamous-like MADS-box protein AGL62"/>
    <property type="match status" value="1"/>
</dbReference>
<dbReference type="GO" id="GO:0003677">
    <property type="term" value="F:DNA binding"/>
    <property type="evidence" value="ECO:0007669"/>
    <property type="project" value="UniProtKB-KW"/>
</dbReference>
<evidence type="ECO:0000256" key="4">
    <source>
        <dbReference type="ARBA" id="ARBA00023163"/>
    </source>
</evidence>
<dbReference type="Gene3D" id="6.10.140.920">
    <property type="match status" value="1"/>
</dbReference>
<evidence type="ECO:0000313" key="7">
    <source>
        <dbReference type="EMBL" id="KAL3728804.1"/>
    </source>
</evidence>
<dbReference type="Proteomes" id="UP001634007">
    <property type="component" value="Unassembled WGS sequence"/>
</dbReference>
<dbReference type="GO" id="GO:0005634">
    <property type="term" value="C:nucleus"/>
    <property type="evidence" value="ECO:0007669"/>
    <property type="project" value="UniProtKB-SubCell"/>
</dbReference>
<keyword evidence="4" id="KW-0804">Transcription</keyword>
<evidence type="ECO:0000256" key="5">
    <source>
        <dbReference type="ARBA" id="ARBA00023242"/>
    </source>
</evidence>
<dbReference type="PANTHER" id="PTHR11945:SF629">
    <property type="entry name" value="OS02G0164450 PROTEIN"/>
    <property type="match status" value="1"/>
</dbReference>
<evidence type="ECO:0000256" key="2">
    <source>
        <dbReference type="ARBA" id="ARBA00023015"/>
    </source>
</evidence>
<dbReference type="EMBL" id="JBJKBG010000008">
    <property type="protein sequence ID" value="KAL3728804.1"/>
    <property type="molecule type" value="Genomic_DNA"/>
</dbReference>
<dbReference type="CDD" id="cd00265">
    <property type="entry name" value="MADS_MEF2_like"/>
    <property type="match status" value="1"/>
</dbReference>
<dbReference type="Gene3D" id="3.40.1810.10">
    <property type="entry name" value="Transcription factor, MADS-box"/>
    <property type="match status" value="1"/>
</dbReference>
<keyword evidence="5" id="KW-0539">Nucleus</keyword>
<dbReference type="PRINTS" id="PR00404">
    <property type="entry name" value="MADSDOMAIN"/>
</dbReference>
<comment type="subcellular location">
    <subcellularLocation>
        <location evidence="1">Nucleus</location>
    </subcellularLocation>
</comment>
<comment type="caution">
    <text evidence="7">The sequence shown here is derived from an EMBL/GenBank/DDBJ whole genome shotgun (WGS) entry which is preliminary data.</text>
</comment>
<evidence type="ECO:0000256" key="1">
    <source>
        <dbReference type="ARBA" id="ARBA00004123"/>
    </source>
</evidence>
<organism evidence="7 8">
    <name type="scientific">Eucalyptus globulus</name>
    <name type="common">Tasmanian blue gum</name>
    <dbReference type="NCBI Taxonomy" id="34317"/>
    <lineage>
        <taxon>Eukaryota</taxon>
        <taxon>Viridiplantae</taxon>
        <taxon>Streptophyta</taxon>
        <taxon>Embryophyta</taxon>
        <taxon>Tracheophyta</taxon>
        <taxon>Spermatophyta</taxon>
        <taxon>Magnoliopsida</taxon>
        <taxon>eudicotyledons</taxon>
        <taxon>Gunneridae</taxon>
        <taxon>Pentapetalae</taxon>
        <taxon>rosids</taxon>
        <taxon>malvids</taxon>
        <taxon>Myrtales</taxon>
        <taxon>Myrtaceae</taxon>
        <taxon>Myrtoideae</taxon>
        <taxon>Eucalypteae</taxon>
        <taxon>Eucalyptus</taxon>
    </lineage>
</organism>
<accession>A0ABD3JRA4</accession>
<dbReference type="Pfam" id="PF00319">
    <property type="entry name" value="SRF-TF"/>
    <property type="match status" value="1"/>
</dbReference>
<evidence type="ECO:0000313" key="8">
    <source>
        <dbReference type="Proteomes" id="UP001634007"/>
    </source>
</evidence>
<keyword evidence="8" id="KW-1185">Reference proteome</keyword>
<dbReference type="SUPFAM" id="SSF55455">
    <property type="entry name" value="SRF-like"/>
    <property type="match status" value="1"/>
</dbReference>
<keyword evidence="2" id="KW-0805">Transcription regulation</keyword>
<evidence type="ECO:0000259" key="6">
    <source>
        <dbReference type="PROSITE" id="PS50066"/>
    </source>
</evidence>
<dbReference type="InterPro" id="IPR033896">
    <property type="entry name" value="MEF2-like_N"/>
</dbReference>
<dbReference type="AlphaFoldDB" id="A0ABD3JRA4"/>
<dbReference type="InterPro" id="IPR036879">
    <property type="entry name" value="TF_MADSbox_sf"/>
</dbReference>
<gene>
    <name evidence="7" type="ORF">ACJRO7_033393</name>
</gene>